<dbReference type="RefSeq" id="WP_354088915.1">
    <property type="nucleotide sequence ID" value="NZ_JBEPTF010000002.1"/>
</dbReference>
<evidence type="ECO:0000313" key="2">
    <source>
        <dbReference type="EMBL" id="MET4683963.1"/>
    </source>
</evidence>
<dbReference type="InterPro" id="IPR041698">
    <property type="entry name" value="Methyltransf_25"/>
</dbReference>
<sequence length="272" mass="29768">MQQELYNVKFFFKDRFLDTPYASVMRTAFHHIAYLPLTVCNALSMERLETTARRADLPAGAAVLDIGCAYGEVSIRLAQALDARVVAVERDPVMADGAQKRIAAAGLEDRIDLKRDLSGPVLAAAPPFDMIVAIGSTEPAGGGLREPAEVFAALAEHLSPGGALLWGDLFWKEEPPAPLRQIVETGGYYVSHEEWQAAARQAGLQVVSAEITDHDEWTVYRTGMETAIADWLDAHPDHPDAPSVAATAHRIKMMLDFGADYLGFGLYLFRKN</sequence>
<dbReference type="InterPro" id="IPR050723">
    <property type="entry name" value="CFA/CMAS"/>
</dbReference>
<dbReference type="PANTHER" id="PTHR43667:SF2">
    <property type="entry name" value="FATTY ACID C-METHYL TRANSFERASE"/>
    <property type="match status" value="1"/>
</dbReference>
<reference evidence="2 3" key="1">
    <citation type="submission" date="2024-06" db="EMBL/GenBank/DDBJ databases">
        <title>Sorghum-associated microbial communities from plants grown in Nebraska, USA.</title>
        <authorList>
            <person name="Schachtman D."/>
        </authorList>
    </citation>
    <scope>NUCLEOTIDE SEQUENCE [LARGE SCALE GENOMIC DNA]</scope>
    <source>
        <strain evidence="2 3">2814</strain>
    </source>
</reference>
<feature type="domain" description="Methyltransferase" evidence="1">
    <location>
        <begin position="63"/>
        <end position="162"/>
    </location>
</feature>
<organism evidence="2 3">
    <name type="scientific">Brevundimonas faecalis</name>
    <dbReference type="NCBI Taxonomy" id="947378"/>
    <lineage>
        <taxon>Bacteria</taxon>
        <taxon>Pseudomonadati</taxon>
        <taxon>Pseudomonadota</taxon>
        <taxon>Alphaproteobacteria</taxon>
        <taxon>Caulobacterales</taxon>
        <taxon>Caulobacteraceae</taxon>
        <taxon>Brevundimonas</taxon>
    </lineage>
</organism>
<gene>
    <name evidence="2" type="ORF">ABIE19_001893</name>
</gene>
<accession>A0ABV2RBK2</accession>
<keyword evidence="3" id="KW-1185">Reference proteome</keyword>
<dbReference type="Pfam" id="PF13649">
    <property type="entry name" value="Methyltransf_25"/>
    <property type="match status" value="1"/>
</dbReference>
<dbReference type="SUPFAM" id="SSF53335">
    <property type="entry name" value="S-adenosyl-L-methionine-dependent methyltransferases"/>
    <property type="match status" value="1"/>
</dbReference>
<dbReference type="Proteomes" id="UP001549313">
    <property type="component" value="Unassembled WGS sequence"/>
</dbReference>
<dbReference type="CDD" id="cd02440">
    <property type="entry name" value="AdoMet_MTases"/>
    <property type="match status" value="1"/>
</dbReference>
<proteinExistence type="predicted"/>
<comment type="caution">
    <text evidence="2">The sequence shown here is derived from an EMBL/GenBank/DDBJ whole genome shotgun (WGS) entry which is preliminary data.</text>
</comment>
<evidence type="ECO:0000313" key="3">
    <source>
        <dbReference type="Proteomes" id="UP001549313"/>
    </source>
</evidence>
<dbReference type="PANTHER" id="PTHR43667">
    <property type="entry name" value="CYCLOPROPANE-FATTY-ACYL-PHOSPHOLIPID SYNTHASE"/>
    <property type="match status" value="1"/>
</dbReference>
<evidence type="ECO:0000259" key="1">
    <source>
        <dbReference type="Pfam" id="PF13649"/>
    </source>
</evidence>
<dbReference type="InterPro" id="IPR029063">
    <property type="entry name" value="SAM-dependent_MTases_sf"/>
</dbReference>
<name>A0ABV2RBK2_9CAUL</name>
<dbReference type="Gene3D" id="3.40.50.150">
    <property type="entry name" value="Vaccinia Virus protein VP39"/>
    <property type="match status" value="1"/>
</dbReference>
<dbReference type="EMBL" id="JBEPTF010000002">
    <property type="protein sequence ID" value="MET4683963.1"/>
    <property type="molecule type" value="Genomic_DNA"/>
</dbReference>
<protein>
    <submittedName>
        <fullName evidence="2">Cyclopropane fatty-acyl-phospholipid synthase-like methyltransferase</fullName>
    </submittedName>
</protein>